<comment type="caution">
    <text evidence="11">The sequence shown here is derived from an EMBL/GenBank/DDBJ whole genome shotgun (WGS) entry which is preliminary data.</text>
</comment>
<feature type="transmembrane region" description="Helical" evidence="8">
    <location>
        <begin position="107"/>
        <end position="129"/>
    </location>
</feature>
<feature type="domain" description="Lipase maturation factor 1/2 C-terminal" evidence="10">
    <location>
        <begin position="387"/>
        <end position="528"/>
    </location>
</feature>
<comment type="function">
    <text evidence="8">Involved in the maturation of specific proteins in the endoplasmic reticulum.</text>
</comment>
<sequence length="655" mass="75836">MVSLGYTRDVFLWFIAAIYLMAFSSLYVQIPGLYGNKGILPARLVLNKEAKSWDDLLEGQPTLLMLTPKLGLDIELGMDLLCLTGIVISFIAMVFQTARDMVTFTILWMLVRHFCGSSETGFLSILVAPFNIQLPKKWKAAFYHHHDNILMWLVKWLLFRLMFASGVVKLTSRCPTWWGLTALTVHFESQVLLQLLIIITGNYNFFNLLTIALCISLLDDSFFCVQKARRTSSTGRLLNSLMSLVVYGYIGYQTWKLFSLKLITKPSFKIESKLEREFNAWLEKVVPWTVYMGAVSLGYEILTSLVRCFYVENSFIWKIWTGLQCVLFGAVAAGMFALSLVPHTVIHRSSQSIIPPQIPHSELDIATYNRIPQQVKDALNKVEPFQITNSYGLFRSMTGVGGRPEVVVEGSNYLDKDWKEYEFFYKPGNVSRAPPIVAPHQPRLDWQMWFAALGNYQHNTWFVNMAYRILSGQREVLELIQHNPFPDQPPKYLRAKLYHYHYTAKDKKNKWFSSKKWWVREEKAEYFPPINKDHHTLTDYLKHAKILPEVKVKSPTTYIGRIISWIRGQIGQPDGFIFVIIHEDFPIYNIELCSLEIEVLDEKMYVFEIYVGTDFTIRFIFGQLMFVNILLHLINLNYEIKNKSSAFVKNGPKET</sequence>
<feature type="transmembrane region" description="Helical" evidence="8">
    <location>
        <begin position="288"/>
        <end position="310"/>
    </location>
</feature>
<evidence type="ECO:0000259" key="9">
    <source>
        <dbReference type="Pfam" id="PF06762"/>
    </source>
</evidence>
<reference evidence="11 12" key="1">
    <citation type="submission" date="2022-12" db="EMBL/GenBank/DDBJ databases">
        <title>Chromosome-level genome of Tegillarca granosa.</title>
        <authorList>
            <person name="Kim J."/>
        </authorList>
    </citation>
    <scope>NUCLEOTIDE SEQUENCE [LARGE SCALE GENOMIC DNA]</scope>
    <source>
        <strain evidence="11">Teg-2019</strain>
        <tissue evidence="11">Adductor muscle</tissue>
    </source>
</reference>
<feature type="transmembrane region" description="Helical" evidence="8">
    <location>
        <begin position="205"/>
        <end position="225"/>
    </location>
</feature>
<dbReference type="Proteomes" id="UP001217089">
    <property type="component" value="Unassembled WGS sequence"/>
</dbReference>
<evidence type="ECO:0000256" key="8">
    <source>
        <dbReference type="RuleBase" id="RU361229"/>
    </source>
</evidence>
<evidence type="ECO:0000256" key="1">
    <source>
        <dbReference type="ARBA" id="ARBA00004477"/>
    </source>
</evidence>
<evidence type="ECO:0000256" key="5">
    <source>
        <dbReference type="ARBA" id="ARBA00022989"/>
    </source>
</evidence>
<dbReference type="InterPro" id="IPR057433">
    <property type="entry name" value="LMF1/2_C"/>
</dbReference>
<evidence type="ECO:0000256" key="2">
    <source>
        <dbReference type="ARBA" id="ARBA00005512"/>
    </source>
</evidence>
<keyword evidence="6 8" id="KW-0472">Membrane</keyword>
<gene>
    <name evidence="11" type="ORF">KUTeg_023675</name>
</gene>
<organism evidence="11 12">
    <name type="scientific">Tegillarca granosa</name>
    <name type="common">Malaysian cockle</name>
    <name type="synonym">Anadara granosa</name>
    <dbReference type="NCBI Taxonomy" id="220873"/>
    <lineage>
        <taxon>Eukaryota</taxon>
        <taxon>Metazoa</taxon>
        <taxon>Spiralia</taxon>
        <taxon>Lophotrochozoa</taxon>
        <taxon>Mollusca</taxon>
        <taxon>Bivalvia</taxon>
        <taxon>Autobranchia</taxon>
        <taxon>Pteriomorphia</taxon>
        <taxon>Arcoida</taxon>
        <taxon>Arcoidea</taxon>
        <taxon>Arcidae</taxon>
        <taxon>Tegillarca</taxon>
    </lineage>
</organism>
<evidence type="ECO:0000259" key="10">
    <source>
        <dbReference type="Pfam" id="PF25179"/>
    </source>
</evidence>
<evidence type="ECO:0000256" key="4">
    <source>
        <dbReference type="ARBA" id="ARBA00022824"/>
    </source>
</evidence>
<evidence type="ECO:0000256" key="7">
    <source>
        <dbReference type="ARBA" id="ARBA00023180"/>
    </source>
</evidence>
<feature type="domain" description="Lipase maturation factor 1/2 N-terminal" evidence="9">
    <location>
        <begin position="119"/>
        <end position="192"/>
    </location>
</feature>
<protein>
    <recommendedName>
        <fullName evidence="8">Lipase maturation factor</fullName>
    </recommendedName>
</protein>
<evidence type="ECO:0000313" key="12">
    <source>
        <dbReference type="Proteomes" id="UP001217089"/>
    </source>
</evidence>
<dbReference type="PANTHER" id="PTHR14463">
    <property type="entry name" value="LIPASE MATURATION FACTOR"/>
    <property type="match status" value="1"/>
</dbReference>
<evidence type="ECO:0000256" key="3">
    <source>
        <dbReference type="ARBA" id="ARBA00022692"/>
    </source>
</evidence>
<keyword evidence="5 8" id="KW-1133">Transmembrane helix</keyword>
<evidence type="ECO:0000256" key="6">
    <source>
        <dbReference type="ARBA" id="ARBA00023136"/>
    </source>
</evidence>
<feature type="transmembrane region" description="Helical" evidence="8">
    <location>
        <begin position="76"/>
        <end position="95"/>
    </location>
</feature>
<accession>A0ABQ9E3A2</accession>
<dbReference type="InterPro" id="IPR057434">
    <property type="entry name" value="LMF1/2_N"/>
</dbReference>
<dbReference type="PANTHER" id="PTHR14463:SF5">
    <property type="entry name" value="LIPASE MATURATION FACTOR 2"/>
    <property type="match status" value="1"/>
</dbReference>
<dbReference type="Pfam" id="PF06762">
    <property type="entry name" value="LMF1"/>
    <property type="match status" value="1"/>
</dbReference>
<keyword evidence="7" id="KW-0325">Glycoprotein</keyword>
<dbReference type="EMBL" id="JARBDR010000921">
    <property type="protein sequence ID" value="KAJ8299615.1"/>
    <property type="molecule type" value="Genomic_DNA"/>
</dbReference>
<dbReference type="Pfam" id="PF25179">
    <property type="entry name" value="LMF1_C"/>
    <property type="match status" value="1"/>
</dbReference>
<comment type="similarity">
    <text evidence="2 8">Belongs to the lipase maturation factor family.</text>
</comment>
<feature type="transmembrane region" description="Helical" evidence="8">
    <location>
        <begin position="237"/>
        <end position="255"/>
    </location>
</feature>
<keyword evidence="12" id="KW-1185">Reference proteome</keyword>
<proteinExistence type="inferred from homology"/>
<evidence type="ECO:0000313" key="11">
    <source>
        <dbReference type="EMBL" id="KAJ8299615.1"/>
    </source>
</evidence>
<comment type="subcellular location">
    <subcellularLocation>
        <location evidence="1 8">Endoplasmic reticulum membrane</location>
        <topology evidence="1 8">Multi-pass membrane protein</topology>
    </subcellularLocation>
</comment>
<keyword evidence="3 8" id="KW-0812">Transmembrane</keyword>
<dbReference type="InterPro" id="IPR009613">
    <property type="entry name" value="LMF"/>
</dbReference>
<feature type="transmembrane region" description="Helical" evidence="8">
    <location>
        <begin position="322"/>
        <end position="341"/>
    </location>
</feature>
<name>A0ABQ9E3A2_TEGGR</name>
<feature type="transmembrane region" description="Helical" evidence="8">
    <location>
        <begin position="12"/>
        <end position="30"/>
    </location>
</feature>
<keyword evidence="4 8" id="KW-0256">Endoplasmic reticulum</keyword>